<dbReference type="RefSeq" id="WP_379941930.1">
    <property type="nucleotide sequence ID" value="NZ_JBHTIB010000012.1"/>
</dbReference>
<proteinExistence type="predicted"/>
<protein>
    <recommendedName>
        <fullName evidence="4">Antibiotic biosynthesis monooxygenase</fullName>
    </recommendedName>
</protein>
<dbReference type="Proteomes" id="UP001597011">
    <property type="component" value="Unassembled WGS sequence"/>
</dbReference>
<gene>
    <name evidence="2" type="ORF">ACFQ0I_10240</name>
</gene>
<evidence type="ECO:0000313" key="2">
    <source>
        <dbReference type="EMBL" id="MFD0836145.1"/>
    </source>
</evidence>
<organism evidence="2 3">
    <name type="scientific">Mariniflexile aquimaris</name>
    <dbReference type="NCBI Taxonomy" id="881009"/>
    <lineage>
        <taxon>Bacteria</taxon>
        <taxon>Pseudomonadati</taxon>
        <taxon>Bacteroidota</taxon>
        <taxon>Flavobacteriia</taxon>
        <taxon>Flavobacteriales</taxon>
        <taxon>Flavobacteriaceae</taxon>
        <taxon>Mariniflexile</taxon>
    </lineage>
</organism>
<comment type="caution">
    <text evidence="2">The sequence shown here is derived from an EMBL/GenBank/DDBJ whole genome shotgun (WGS) entry which is preliminary data.</text>
</comment>
<keyword evidence="3" id="KW-1185">Reference proteome</keyword>
<keyword evidence="1" id="KW-0732">Signal</keyword>
<dbReference type="EMBL" id="JBHTIB010000012">
    <property type="protein sequence ID" value="MFD0836145.1"/>
    <property type="molecule type" value="Genomic_DNA"/>
</dbReference>
<reference evidence="3" key="1">
    <citation type="journal article" date="2019" name="Int. J. Syst. Evol. Microbiol.">
        <title>The Global Catalogue of Microorganisms (GCM) 10K type strain sequencing project: providing services to taxonomists for standard genome sequencing and annotation.</title>
        <authorList>
            <consortium name="The Broad Institute Genomics Platform"/>
            <consortium name="The Broad Institute Genome Sequencing Center for Infectious Disease"/>
            <person name="Wu L."/>
            <person name="Ma J."/>
        </authorList>
    </citation>
    <scope>NUCLEOTIDE SEQUENCE [LARGE SCALE GENOMIC DNA]</scope>
    <source>
        <strain evidence="3">CCUG 60529</strain>
    </source>
</reference>
<evidence type="ECO:0000313" key="3">
    <source>
        <dbReference type="Proteomes" id="UP001597011"/>
    </source>
</evidence>
<sequence>MKSVTVMAFLLFFTINLNAQKNQSELAKLKSASPDVVAVHDVELLPGQDAKAFETFVLNEIKPIYDKMKGQSFSLFKGDRGNRTNLYAFILSFNSIEDRDRIYTPSGEMVGDFGDKAVWEKLKTMAKVFYSHTDYVKVKK</sequence>
<evidence type="ECO:0000256" key="1">
    <source>
        <dbReference type="SAM" id="SignalP"/>
    </source>
</evidence>
<feature type="chain" id="PRO_5046282028" description="Antibiotic biosynthesis monooxygenase" evidence="1">
    <location>
        <begin position="20"/>
        <end position="140"/>
    </location>
</feature>
<name>A0ABW3BSL0_9FLAO</name>
<evidence type="ECO:0008006" key="4">
    <source>
        <dbReference type="Google" id="ProtNLM"/>
    </source>
</evidence>
<accession>A0ABW3BSL0</accession>
<feature type="signal peptide" evidence="1">
    <location>
        <begin position="1"/>
        <end position="19"/>
    </location>
</feature>